<dbReference type="PANTHER" id="PTHR22762">
    <property type="entry name" value="ALPHA-GLUCOSIDASE"/>
    <property type="match status" value="1"/>
</dbReference>
<reference evidence="4" key="1">
    <citation type="submission" date="2020-11" db="EMBL/GenBank/DDBJ databases">
        <authorList>
            <person name="Tran Van P."/>
        </authorList>
    </citation>
    <scope>NUCLEOTIDE SEQUENCE</scope>
</reference>
<evidence type="ECO:0000256" key="2">
    <source>
        <dbReference type="RuleBase" id="RU361185"/>
    </source>
</evidence>
<keyword evidence="2" id="KW-0378">Hydrolase</keyword>
<gene>
    <name evidence="4" type="ORF">ONB1V03_LOCUS19908</name>
</gene>
<comment type="similarity">
    <text evidence="1 2">Belongs to the glycosyl hydrolase 31 family.</text>
</comment>
<accession>A0A7R9MN71</accession>
<keyword evidence="2" id="KW-0326">Glycosidase</keyword>
<dbReference type="Pfam" id="PF01055">
    <property type="entry name" value="Glyco_hydro_31_2nd"/>
    <property type="match status" value="1"/>
</dbReference>
<name>A0A7R9MN71_9ACAR</name>
<dbReference type="InterPro" id="IPR000322">
    <property type="entry name" value="Glyco_hydro_31_TIM"/>
</dbReference>
<proteinExistence type="inferred from homology"/>
<dbReference type="GO" id="GO:0004558">
    <property type="term" value="F:alpha-1,4-glucosidase activity"/>
    <property type="evidence" value="ECO:0007669"/>
    <property type="project" value="TreeGrafter"/>
</dbReference>
<evidence type="ECO:0000313" key="5">
    <source>
        <dbReference type="Proteomes" id="UP000728032"/>
    </source>
</evidence>
<sequence length="267" mass="30542">RFNPPDVPTDKDTYYGKVWPYGPAAFPDFFKNETVLWWQGQVKNLHDTLPFDSLWFDMNEPSNFKALCPKNKLDYPPIRSSVIFSNNQLSASTLCMVTEQGEKGEYRHYDVHSMYGLTGLIATRKALDATIGKRGFVVTRSSYPTSGRYGNHWSGDNSATWPMMHHSIVGMLEFNMFGMSFTGADICGLILDTTPELCRRWSQLGAFYPFSRNHNDKTAIQDQDPGVWALQGHPEVTEAARASLQLRYQLIHYLYTLLYRSYVYGDT</sequence>
<dbReference type="PANTHER" id="PTHR22762:SF133">
    <property type="entry name" value="P-TYPE DOMAIN-CONTAINING PROTEIN"/>
    <property type="match status" value="1"/>
</dbReference>
<feature type="domain" description="Glycoside hydrolase family 31 TIM barrel" evidence="3">
    <location>
        <begin position="10"/>
        <end position="257"/>
    </location>
</feature>
<dbReference type="OrthoDB" id="6431919at2759"/>
<dbReference type="Gene3D" id="3.20.20.80">
    <property type="entry name" value="Glycosidases"/>
    <property type="match status" value="1"/>
</dbReference>
<dbReference type="EMBL" id="CAJPVJ010032065">
    <property type="protein sequence ID" value="CAG2180485.1"/>
    <property type="molecule type" value="Genomic_DNA"/>
</dbReference>
<protein>
    <recommendedName>
        <fullName evidence="3">Glycoside hydrolase family 31 TIM barrel domain-containing protein</fullName>
    </recommendedName>
</protein>
<organism evidence="4">
    <name type="scientific">Oppiella nova</name>
    <dbReference type="NCBI Taxonomy" id="334625"/>
    <lineage>
        <taxon>Eukaryota</taxon>
        <taxon>Metazoa</taxon>
        <taxon>Ecdysozoa</taxon>
        <taxon>Arthropoda</taxon>
        <taxon>Chelicerata</taxon>
        <taxon>Arachnida</taxon>
        <taxon>Acari</taxon>
        <taxon>Acariformes</taxon>
        <taxon>Sarcoptiformes</taxon>
        <taxon>Oribatida</taxon>
        <taxon>Brachypylina</taxon>
        <taxon>Oppioidea</taxon>
        <taxon>Oppiidae</taxon>
        <taxon>Oppiella</taxon>
    </lineage>
</organism>
<dbReference type="InterPro" id="IPR017853">
    <property type="entry name" value="GH"/>
</dbReference>
<keyword evidence="5" id="KW-1185">Reference proteome</keyword>
<evidence type="ECO:0000259" key="3">
    <source>
        <dbReference type="Pfam" id="PF01055"/>
    </source>
</evidence>
<feature type="non-terminal residue" evidence="4">
    <location>
        <position position="1"/>
    </location>
</feature>
<dbReference type="AlphaFoldDB" id="A0A7R9MN71"/>
<dbReference type="SUPFAM" id="SSF51445">
    <property type="entry name" value="(Trans)glycosidases"/>
    <property type="match status" value="1"/>
</dbReference>
<evidence type="ECO:0000313" key="4">
    <source>
        <dbReference type="EMBL" id="CAD7663348.1"/>
    </source>
</evidence>
<dbReference type="EMBL" id="OC946890">
    <property type="protein sequence ID" value="CAD7663348.1"/>
    <property type="molecule type" value="Genomic_DNA"/>
</dbReference>
<dbReference type="Proteomes" id="UP000728032">
    <property type="component" value="Unassembled WGS sequence"/>
</dbReference>
<dbReference type="GO" id="GO:0005975">
    <property type="term" value="P:carbohydrate metabolic process"/>
    <property type="evidence" value="ECO:0007669"/>
    <property type="project" value="InterPro"/>
</dbReference>
<feature type="non-terminal residue" evidence="4">
    <location>
        <position position="267"/>
    </location>
</feature>
<evidence type="ECO:0000256" key="1">
    <source>
        <dbReference type="ARBA" id="ARBA00007806"/>
    </source>
</evidence>